<dbReference type="OMA" id="YTENTTI"/>
<dbReference type="KEGG" id="dfa:DFA_00446"/>
<evidence type="ECO:0000256" key="2">
    <source>
        <dbReference type="SAM" id="SignalP"/>
    </source>
</evidence>
<sequence length="625" mass="66501">MMKSYTTTSLLFIVYLLSIFVNVNNGQIFFNTSSVCTQAAPCQWNDPTIWIPNGIPTSSSAEIDVVIDGNSTNIIYIVASTVFEIHNLNVQFTVLSIEAGATFDGAFTAEDSDISIANNPVTVDSINTTNGTLTLLTGSMLSVSNIALFYATQFVASDNSSALFNGNATFQALPPPLFQDASELTCLSECTFHAGVTVNSTGHTGLTNVYLYMTSQFGDVTLVGEMVIVPEATANIQGSFYGSAQSFVSVSTLALLLINGQPQTVTFNQLQVNEQGTVQIVNVANDVTGATSYIAGTVLFDNCLGTTSFGQTTAFANLQVAGVIGELILNAANIGNLTQVQSQVPNAQPNVRISSVGDVTLNTFGSLLINTIFDVEQGGSLLLNDDVEFAGPGGFRVYGEFTINQATITTENDPDYPAVIGITLYGGVLYTENTTIDGVVRIADGTWFPVDTTIVGNVNFQGGYLNFSTATNQNLNISGSLTIGEGATIYLNNDLIAEDDPIVFVSGNVTLGGTIVAIMQDPFSLVYNKNYFIIESETSIDGIFISSSVVTSFVSSFEYEFELSPGGNYFLQLVFTEPPVPSGGPTGHMAGWKVFLIILSILVVLGGGIYGFLRYKRNSGYLPVH</sequence>
<dbReference type="GeneID" id="14872830"/>
<name>F4PRY7_CACFS</name>
<gene>
    <name evidence="3" type="primary">sfbA</name>
    <name evidence="3" type="ORF">DFA_00446</name>
</gene>
<protein>
    <recommendedName>
        <fullName evidence="5">Transmembrane protein</fullName>
    </recommendedName>
</protein>
<keyword evidence="4" id="KW-1185">Reference proteome</keyword>
<feature type="transmembrane region" description="Helical" evidence="1">
    <location>
        <begin position="590"/>
        <end position="613"/>
    </location>
</feature>
<dbReference type="Proteomes" id="UP000007797">
    <property type="component" value="Unassembled WGS sequence"/>
</dbReference>
<keyword evidence="1" id="KW-0472">Membrane</keyword>
<evidence type="ECO:0000256" key="1">
    <source>
        <dbReference type="SAM" id="Phobius"/>
    </source>
</evidence>
<keyword evidence="1" id="KW-1133">Transmembrane helix</keyword>
<evidence type="ECO:0000313" key="4">
    <source>
        <dbReference type="Proteomes" id="UP000007797"/>
    </source>
</evidence>
<organism evidence="3 4">
    <name type="scientific">Cavenderia fasciculata</name>
    <name type="common">Slime mold</name>
    <name type="synonym">Dictyostelium fasciculatum</name>
    <dbReference type="NCBI Taxonomy" id="261658"/>
    <lineage>
        <taxon>Eukaryota</taxon>
        <taxon>Amoebozoa</taxon>
        <taxon>Evosea</taxon>
        <taxon>Eumycetozoa</taxon>
        <taxon>Dictyostelia</taxon>
        <taxon>Acytosteliales</taxon>
        <taxon>Cavenderiaceae</taxon>
        <taxon>Cavenderia</taxon>
    </lineage>
</organism>
<dbReference type="EMBL" id="GL883010">
    <property type="protein sequence ID" value="EGG20585.1"/>
    <property type="molecule type" value="Genomic_DNA"/>
</dbReference>
<feature type="chain" id="PRO_5003319542" description="Transmembrane protein" evidence="2">
    <location>
        <begin position="27"/>
        <end position="625"/>
    </location>
</feature>
<dbReference type="OrthoDB" id="23134at2759"/>
<accession>F4PRY7</accession>
<evidence type="ECO:0000313" key="3">
    <source>
        <dbReference type="EMBL" id="EGG20585.1"/>
    </source>
</evidence>
<evidence type="ECO:0008006" key="5">
    <source>
        <dbReference type="Google" id="ProtNLM"/>
    </source>
</evidence>
<keyword evidence="1" id="KW-0812">Transmembrane</keyword>
<reference evidence="4" key="1">
    <citation type="journal article" date="2011" name="Genome Res.">
        <title>Phylogeny-wide analysis of social amoeba genomes highlights ancient origins for complex intercellular communication.</title>
        <authorList>
            <person name="Heidel A.J."/>
            <person name="Lawal H.M."/>
            <person name="Felder M."/>
            <person name="Schilde C."/>
            <person name="Helps N.R."/>
            <person name="Tunggal B."/>
            <person name="Rivero F."/>
            <person name="John U."/>
            <person name="Schleicher M."/>
            <person name="Eichinger L."/>
            <person name="Platzer M."/>
            <person name="Noegel A.A."/>
            <person name="Schaap P."/>
            <person name="Gloeckner G."/>
        </authorList>
    </citation>
    <scope>NUCLEOTIDE SEQUENCE [LARGE SCALE GENOMIC DNA]</scope>
    <source>
        <strain evidence="4">SH3</strain>
    </source>
</reference>
<proteinExistence type="predicted"/>
<dbReference type="AlphaFoldDB" id="F4PRY7"/>
<feature type="signal peptide" evidence="2">
    <location>
        <begin position="1"/>
        <end position="26"/>
    </location>
</feature>
<keyword evidence="2" id="KW-0732">Signal</keyword>
<dbReference type="RefSeq" id="XP_004358435.1">
    <property type="nucleotide sequence ID" value="XM_004358378.1"/>
</dbReference>